<dbReference type="Proteomes" id="UP001183202">
    <property type="component" value="Unassembled WGS sequence"/>
</dbReference>
<dbReference type="PANTHER" id="PTHR43867:SF2">
    <property type="entry name" value="CELLULOSE SYNTHASE CATALYTIC SUBUNIT A [UDP-FORMING]"/>
    <property type="match status" value="1"/>
</dbReference>
<protein>
    <submittedName>
        <fullName evidence="8">Glycosyltransferase</fullName>
        <ecNumber evidence="8">2.4.-.-</ecNumber>
    </submittedName>
</protein>
<dbReference type="EC" id="2.4.-.-" evidence="8"/>
<keyword evidence="3 8" id="KW-0808">Transferase</keyword>
<evidence type="ECO:0000256" key="3">
    <source>
        <dbReference type="ARBA" id="ARBA00022679"/>
    </source>
</evidence>
<feature type="domain" description="Glycosyltransferase 2-like" evidence="7">
    <location>
        <begin position="52"/>
        <end position="203"/>
    </location>
</feature>
<dbReference type="GO" id="GO:0016757">
    <property type="term" value="F:glycosyltransferase activity"/>
    <property type="evidence" value="ECO:0007669"/>
    <property type="project" value="UniProtKB-KW"/>
</dbReference>
<reference evidence="9" key="1">
    <citation type="submission" date="2023-07" db="EMBL/GenBank/DDBJ databases">
        <title>30 novel species of actinomycetes from the DSMZ collection.</title>
        <authorList>
            <person name="Nouioui I."/>
        </authorList>
    </citation>
    <scope>NUCLEOTIDE SEQUENCE [LARGE SCALE GENOMIC DNA]</scope>
    <source>
        <strain evidence="9">DSM 45834</strain>
    </source>
</reference>
<evidence type="ECO:0000313" key="9">
    <source>
        <dbReference type="Proteomes" id="UP001183202"/>
    </source>
</evidence>
<evidence type="ECO:0000256" key="1">
    <source>
        <dbReference type="ARBA" id="ARBA00004141"/>
    </source>
</evidence>
<dbReference type="InterPro" id="IPR029044">
    <property type="entry name" value="Nucleotide-diphossugar_trans"/>
</dbReference>
<comment type="subcellular location">
    <subcellularLocation>
        <location evidence="1">Membrane</location>
        <topology evidence="1">Multi-pass membrane protein</topology>
    </subcellularLocation>
</comment>
<evidence type="ECO:0000256" key="6">
    <source>
        <dbReference type="ARBA" id="ARBA00023136"/>
    </source>
</evidence>
<keyword evidence="6" id="KW-0472">Membrane</keyword>
<evidence type="ECO:0000256" key="4">
    <source>
        <dbReference type="ARBA" id="ARBA00022692"/>
    </source>
</evidence>
<gene>
    <name evidence="8" type="ORF">RM445_17145</name>
</gene>
<dbReference type="EMBL" id="JAVREJ010000011">
    <property type="protein sequence ID" value="MDT0351257.1"/>
    <property type="molecule type" value="Genomic_DNA"/>
</dbReference>
<keyword evidence="2 8" id="KW-0328">Glycosyltransferase</keyword>
<evidence type="ECO:0000256" key="5">
    <source>
        <dbReference type="ARBA" id="ARBA00022989"/>
    </source>
</evidence>
<evidence type="ECO:0000313" key="8">
    <source>
        <dbReference type="EMBL" id="MDT0351257.1"/>
    </source>
</evidence>
<proteinExistence type="predicted"/>
<dbReference type="SUPFAM" id="SSF53448">
    <property type="entry name" value="Nucleotide-diphospho-sugar transferases"/>
    <property type="match status" value="1"/>
</dbReference>
<keyword evidence="5" id="KW-1133">Transmembrane helix</keyword>
<organism evidence="8 9">
    <name type="scientific">Pseudonocardia charpentierae</name>
    <dbReference type="NCBI Taxonomy" id="3075545"/>
    <lineage>
        <taxon>Bacteria</taxon>
        <taxon>Bacillati</taxon>
        <taxon>Actinomycetota</taxon>
        <taxon>Actinomycetes</taxon>
        <taxon>Pseudonocardiales</taxon>
        <taxon>Pseudonocardiaceae</taxon>
        <taxon>Pseudonocardia</taxon>
    </lineage>
</organism>
<comment type="caution">
    <text evidence="8">The sequence shown here is derived from an EMBL/GenBank/DDBJ whole genome shotgun (WGS) entry which is preliminary data.</text>
</comment>
<sequence length="213" mass="23661">MADNCTDRTVEIASGIPGVTVIETVGNAHRKPGALNAAWRLLRGRVHYMARIDADTILRPAAVGQWVEQMVREPQTAGISARFTMQSDPANAPAQNVWARLQKAEFARWTDTALNRGGHTTVLAGTACMLRMFALEAVHESRVINGVGSGPWSYSSQVEDFELTYRLRILGFHTKVSYTVRAYTDATVDVRALWAQRMKWQVGTPSRTSWRSA</sequence>
<keyword evidence="9" id="KW-1185">Reference proteome</keyword>
<dbReference type="PANTHER" id="PTHR43867">
    <property type="entry name" value="CELLULOSE SYNTHASE CATALYTIC SUBUNIT A [UDP-FORMING]"/>
    <property type="match status" value="1"/>
</dbReference>
<evidence type="ECO:0000256" key="2">
    <source>
        <dbReference type="ARBA" id="ARBA00022676"/>
    </source>
</evidence>
<name>A0ABU2NBC8_9PSEU</name>
<dbReference type="InterPro" id="IPR050321">
    <property type="entry name" value="Glycosyltr_2/OpgH_subfam"/>
</dbReference>
<accession>A0ABU2NBC8</accession>
<keyword evidence="4" id="KW-0812">Transmembrane</keyword>
<dbReference type="RefSeq" id="WP_311557472.1">
    <property type="nucleotide sequence ID" value="NZ_JAVREJ010000011.1"/>
</dbReference>
<dbReference type="Pfam" id="PF13632">
    <property type="entry name" value="Glyco_trans_2_3"/>
    <property type="match status" value="1"/>
</dbReference>
<dbReference type="InterPro" id="IPR001173">
    <property type="entry name" value="Glyco_trans_2-like"/>
</dbReference>
<dbReference type="Gene3D" id="3.90.550.10">
    <property type="entry name" value="Spore Coat Polysaccharide Biosynthesis Protein SpsA, Chain A"/>
    <property type="match status" value="1"/>
</dbReference>
<evidence type="ECO:0000259" key="7">
    <source>
        <dbReference type="Pfam" id="PF13632"/>
    </source>
</evidence>